<feature type="region of interest" description="Disordered" evidence="1">
    <location>
        <begin position="801"/>
        <end position="839"/>
    </location>
</feature>
<sequence>MRPLSCPGRTAALAAGRGGTASTSLVARVAVPCGPIQARRVAAGWTCRAARRDTGPSIGDMNQDERLRRLEELTGQAQNMRTPFSRESLLKDMGVIDPALYVDDEVADPEDVEKELEWIDWNEDPTTHNVVHARTETADDGMTQRLIATTDLEEDEAAIQVPLHNCLTLCMADDDDGLPDSIERQNAVLGFYNMQSAFLDQWEDHHGRLPLALRSLLLDFTKGAPTSRTKMALWLLWVADGDCGSPYWREALGALPKAEDMPNLEFCGPAELAQLQWGPAGLEAAARRDALEAFYQGFSASPLCAAFGWQPTREESVWEAEAMGASMARQVIRYYAASQGCPDPAPRGEDDYSPGRSFLDELDEALDEMEQEAGSGSGSASGSKSKAAASKAAKKGAAKGGAKGPGGQGDGEVSPPPPGYQLLPLPSFERFLWAYCTAEARSVGSGERLVFFPQADPFLYTTNPASVNCTLAIVGDDGPVMDEFAVVTTLYPVKEGEELRCSAPFGLGVDGGGGSSRQMLEVFGRVPLGPWQCGGNEADGVDLEPEVGSPLDTWLKQLMGQEADTRLDSVTDPRLNHLLTLARAGDVDAQAQLPALRNILPALDVPKLYGPSLIAGVQRIMPMELHFDVDPAEAEQMKQDLLEDEQVAMEARRARAAAAAAKLIPGLEQYESYDILGAGTATAADIAYGETEAWKQDTTITKIVDVPTDPEQFTTPEGHADYRRMVAAWSSLPRVQPSDVRHRDDMAAALAGEPVGKILTTARELSGELARARAVRDKFQAVINFFPTDIDTDWQLIEKAKKMDSGSGSGSAEPAPAPAASSASSQDPEPASESGSGSAEVAVVKQYQRPAVNVPGGMDMIWDVKLPWEAGPTAITHPRQHGIVAWRLEHKLVWGHMLGMTKEYVQSLEEALAAAGGEEAVAAEEAAVLAAAEAAAAEGEEGDWGQGRRA</sequence>
<dbReference type="SUPFAM" id="SSF82199">
    <property type="entry name" value="SET domain"/>
    <property type="match status" value="1"/>
</dbReference>
<organism evidence="2 3">
    <name type="scientific">Edaphochlamys debaryana</name>
    <dbReference type="NCBI Taxonomy" id="47281"/>
    <lineage>
        <taxon>Eukaryota</taxon>
        <taxon>Viridiplantae</taxon>
        <taxon>Chlorophyta</taxon>
        <taxon>core chlorophytes</taxon>
        <taxon>Chlorophyceae</taxon>
        <taxon>CS clade</taxon>
        <taxon>Chlamydomonadales</taxon>
        <taxon>Chlamydomonadales incertae sedis</taxon>
        <taxon>Edaphochlamys</taxon>
    </lineage>
</organism>
<evidence type="ECO:0000313" key="3">
    <source>
        <dbReference type="Proteomes" id="UP000612055"/>
    </source>
</evidence>
<gene>
    <name evidence="2" type="ORF">HYH03_011441</name>
</gene>
<feature type="compositionally biased region" description="Low complexity" evidence="1">
    <location>
        <begin position="372"/>
        <end position="391"/>
    </location>
</feature>
<proteinExistence type="predicted"/>
<keyword evidence="3" id="KW-1185">Reference proteome</keyword>
<protein>
    <submittedName>
        <fullName evidence="2">Uncharacterized protein</fullName>
    </submittedName>
</protein>
<name>A0A836BV08_9CHLO</name>
<feature type="compositionally biased region" description="Gly residues" evidence="1">
    <location>
        <begin position="398"/>
        <end position="410"/>
    </location>
</feature>
<feature type="compositionally biased region" description="Low complexity" evidence="1">
    <location>
        <begin position="810"/>
        <end position="839"/>
    </location>
</feature>
<accession>A0A836BV08</accession>
<dbReference type="Proteomes" id="UP000612055">
    <property type="component" value="Unassembled WGS sequence"/>
</dbReference>
<reference evidence="2" key="1">
    <citation type="journal article" date="2020" name="bioRxiv">
        <title>Comparative genomics of Chlamydomonas.</title>
        <authorList>
            <person name="Craig R.J."/>
            <person name="Hasan A.R."/>
            <person name="Ness R.W."/>
            <person name="Keightley P.D."/>
        </authorList>
    </citation>
    <scope>NUCLEOTIDE SEQUENCE</scope>
    <source>
        <strain evidence="2">CCAP 11/70</strain>
    </source>
</reference>
<comment type="caution">
    <text evidence="2">The sequence shown here is derived from an EMBL/GenBank/DDBJ whole genome shotgun (WGS) entry which is preliminary data.</text>
</comment>
<dbReference type="InterPro" id="IPR046341">
    <property type="entry name" value="SET_dom_sf"/>
</dbReference>
<evidence type="ECO:0000256" key="1">
    <source>
        <dbReference type="SAM" id="MobiDB-lite"/>
    </source>
</evidence>
<feature type="region of interest" description="Disordered" evidence="1">
    <location>
        <begin position="368"/>
        <end position="420"/>
    </location>
</feature>
<dbReference type="AlphaFoldDB" id="A0A836BV08"/>
<dbReference type="EMBL" id="JAEHOE010000065">
    <property type="protein sequence ID" value="KAG2490136.1"/>
    <property type="molecule type" value="Genomic_DNA"/>
</dbReference>
<evidence type="ECO:0000313" key="2">
    <source>
        <dbReference type="EMBL" id="KAG2490136.1"/>
    </source>
</evidence>
<dbReference type="Gene3D" id="3.90.1410.10">
    <property type="entry name" value="set domain protein methyltransferase, domain 1"/>
    <property type="match status" value="1"/>
</dbReference>
<dbReference type="OrthoDB" id="535154at2759"/>